<sequence length="175" mass="20117">MLHGITHTLTGGNITQLAYYQLSANNIFNMNWAPLDIRPLKAIFNELFAHLESLRDLHSLGPIALFQQEGGQRLTSLRAQVEIRCQELDIPLTAQDETLAALSTLRGSIERTRSMLANLEQQQEFQQQKFEEQSSRMWAYQYSLSITENELRDFEAMLNEYLGAGWQQQKEALQV</sequence>
<proteinExistence type="predicted"/>
<organism evidence="1 2">
    <name type="scientific">Persea americana</name>
    <name type="common">Avocado</name>
    <dbReference type="NCBI Taxonomy" id="3435"/>
    <lineage>
        <taxon>Eukaryota</taxon>
        <taxon>Viridiplantae</taxon>
        <taxon>Streptophyta</taxon>
        <taxon>Embryophyta</taxon>
        <taxon>Tracheophyta</taxon>
        <taxon>Spermatophyta</taxon>
        <taxon>Magnoliopsida</taxon>
        <taxon>Magnoliidae</taxon>
        <taxon>Laurales</taxon>
        <taxon>Lauraceae</taxon>
        <taxon>Persea</taxon>
    </lineage>
</organism>
<evidence type="ECO:0000313" key="1">
    <source>
        <dbReference type="EMBL" id="KAJ8633444.1"/>
    </source>
</evidence>
<keyword evidence="2" id="KW-1185">Reference proteome</keyword>
<comment type="caution">
    <text evidence="1">The sequence shown here is derived from an EMBL/GenBank/DDBJ whole genome shotgun (WGS) entry which is preliminary data.</text>
</comment>
<evidence type="ECO:0000313" key="2">
    <source>
        <dbReference type="Proteomes" id="UP001234297"/>
    </source>
</evidence>
<gene>
    <name evidence="1" type="ORF">MRB53_026780</name>
</gene>
<dbReference type="Proteomes" id="UP001234297">
    <property type="component" value="Chromosome 8"/>
</dbReference>
<name>A0ACC2LJ71_PERAE</name>
<dbReference type="EMBL" id="CM056816">
    <property type="protein sequence ID" value="KAJ8633444.1"/>
    <property type="molecule type" value="Genomic_DNA"/>
</dbReference>
<protein>
    <submittedName>
        <fullName evidence="1">Uncharacterized protein</fullName>
    </submittedName>
</protein>
<accession>A0ACC2LJ71</accession>
<reference evidence="1 2" key="1">
    <citation type="journal article" date="2022" name="Hortic Res">
        <title>A haplotype resolved chromosomal level avocado genome allows analysis of novel avocado genes.</title>
        <authorList>
            <person name="Nath O."/>
            <person name="Fletcher S.J."/>
            <person name="Hayward A."/>
            <person name="Shaw L.M."/>
            <person name="Masouleh A.K."/>
            <person name="Furtado A."/>
            <person name="Henry R.J."/>
            <person name="Mitter N."/>
        </authorList>
    </citation>
    <scope>NUCLEOTIDE SEQUENCE [LARGE SCALE GENOMIC DNA]</scope>
    <source>
        <strain evidence="2">cv. Hass</strain>
    </source>
</reference>